<proteinExistence type="predicted"/>
<sequence length="80" mass="9008">MQSLNRTIVGLKVDASAPDAILPIRLNRTIVGLKVAQAEVNEEWLGMFESNYSRIESVHIGTRQNLIFAFESNYSRIESV</sequence>
<dbReference type="Proteomes" id="UP000236248">
    <property type="component" value="Chromosome NCAV"/>
</dbReference>
<evidence type="ECO:0000313" key="1">
    <source>
        <dbReference type="EMBL" id="SPC34237.1"/>
    </source>
</evidence>
<name>A0A2K5ARH8_9ARCH</name>
<reference evidence="2" key="1">
    <citation type="submission" date="2018-01" db="EMBL/GenBank/DDBJ databases">
        <authorList>
            <person name="Kerou L M."/>
        </authorList>
    </citation>
    <scope>NUCLEOTIDE SEQUENCE [LARGE SCALE GENOMIC DNA]</scope>
    <source>
        <strain evidence="2">SCU2</strain>
    </source>
</reference>
<protein>
    <submittedName>
        <fullName evidence="1">Uncharacterized protein</fullName>
    </submittedName>
</protein>
<accession>A0A2K5ARH8</accession>
<organism evidence="1 2">
    <name type="scientific">Candidatus Nitrosocaldus cavascurensis</name>
    <dbReference type="NCBI Taxonomy" id="2058097"/>
    <lineage>
        <taxon>Archaea</taxon>
        <taxon>Nitrososphaerota</taxon>
        <taxon>Nitrososphaeria</taxon>
        <taxon>Candidatus Nitrosocaldales</taxon>
        <taxon>Candidatus Nitrosocaldaceae</taxon>
        <taxon>Candidatus Nitrosocaldus</taxon>
    </lineage>
</organism>
<dbReference type="AlphaFoldDB" id="A0A2K5ARH8"/>
<dbReference type="KEGG" id="ncv:NCAV_1060"/>
<evidence type="ECO:0000313" key="2">
    <source>
        <dbReference type="Proteomes" id="UP000236248"/>
    </source>
</evidence>
<dbReference type="EMBL" id="LT981265">
    <property type="protein sequence ID" value="SPC34237.1"/>
    <property type="molecule type" value="Genomic_DNA"/>
</dbReference>
<gene>
    <name evidence="1" type="ORF">NCAV_1060</name>
</gene>
<keyword evidence="2" id="KW-1185">Reference proteome</keyword>